<evidence type="ECO:0000256" key="1">
    <source>
        <dbReference type="SAM" id="MobiDB-lite"/>
    </source>
</evidence>
<feature type="compositionally biased region" description="Basic and acidic residues" evidence="1">
    <location>
        <begin position="35"/>
        <end position="44"/>
    </location>
</feature>
<dbReference type="AlphaFoldDB" id="A0A0G1XQR3"/>
<evidence type="ECO:0000313" key="3">
    <source>
        <dbReference type="Proteomes" id="UP000034711"/>
    </source>
</evidence>
<organism evidence="2 3">
    <name type="scientific">Candidatus Uhrbacteria bacterium GW2011_GWA2_53_10</name>
    <dbReference type="NCBI Taxonomy" id="1618980"/>
    <lineage>
        <taxon>Bacteria</taxon>
        <taxon>Candidatus Uhriibacteriota</taxon>
    </lineage>
</organism>
<dbReference type="EMBL" id="LCRI01000002">
    <property type="protein sequence ID" value="KKW33266.1"/>
    <property type="molecule type" value="Genomic_DNA"/>
</dbReference>
<name>A0A0G1XQR3_9BACT</name>
<comment type="caution">
    <text evidence="2">The sequence shown here is derived from an EMBL/GenBank/DDBJ whole genome shotgun (WGS) entry which is preliminary data.</text>
</comment>
<accession>A0A0G1XQR3</accession>
<evidence type="ECO:0000313" key="2">
    <source>
        <dbReference type="EMBL" id="KKW33266.1"/>
    </source>
</evidence>
<dbReference type="Proteomes" id="UP000034711">
    <property type="component" value="Unassembled WGS sequence"/>
</dbReference>
<proteinExistence type="predicted"/>
<reference evidence="2 3" key="1">
    <citation type="journal article" date="2015" name="Nature">
        <title>rRNA introns, odd ribosomes, and small enigmatic genomes across a large radiation of phyla.</title>
        <authorList>
            <person name="Brown C.T."/>
            <person name="Hug L.A."/>
            <person name="Thomas B.C."/>
            <person name="Sharon I."/>
            <person name="Castelle C.J."/>
            <person name="Singh A."/>
            <person name="Wilkins M.J."/>
            <person name="Williams K.H."/>
            <person name="Banfield J.F."/>
        </authorList>
    </citation>
    <scope>NUCLEOTIDE SEQUENCE [LARGE SCALE GENOMIC DNA]</scope>
</reference>
<feature type="region of interest" description="Disordered" evidence="1">
    <location>
        <begin position="17"/>
        <end position="44"/>
    </location>
</feature>
<sequence>MCAHSILTKPRSYARVRGPVEVTGQAARGQRGHKKEVSHVGRLA</sequence>
<gene>
    <name evidence="2" type="ORF">UY77_C0002G0014</name>
</gene>
<protein>
    <submittedName>
        <fullName evidence="2">Uncharacterized protein</fullName>
    </submittedName>
</protein>